<evidence type="ECO:0000313" key="2">
    <source>
        <dbReference type="Proteomes" id="UP000266673"/>
    </source>
</evidence>
<dbReference type="AlphaFoldDB" id="A0A397UB33"/>
<sequence length="142" mass="16327">MFSETASEDNSFFEYSNDTLVSICTDNDEELVSINNTQFDENTIGSEFKNYTGNLPLITTPIAIEVGTRFISMPVAVHYVEQYAFQNHFSVYKHKCEIFADGTCRKRVLKCDMGGRYNERLSRPTLANKQIKEQKARMRMAN</sequence>
<accession>A0A397UB33</accession>
<dbReference type="STRING" id="44941.A0A397UB33"/>
<keyword evidence="2" id="KW-1185">Reference proteome</keyword>
<dbReference type="OrthoDB" id="2402705at2759"/>
<evidence type="ECO:0008006" key="3">
    <source>
        <dbReference type="Google" id="ProtNLM"/>
    </source>
</evidence>
<protein>
    <recommendedName>
        <fullName evidence="3">FAR1 domain-containing protein</fullName>
    </recommendedName>
</protein>
<gene>
    <name evidence="1" type="ORF">C2G38_2274479</name>
</gene>
<comment type="caution">
    <text evidence="1">The sequence shown here is derived from an EMBL/GenBank/DDBJ whole genome shotgun (WGS) entry which is preliminary data.</text>
</comment>
<evidence type="ECO:0000313" key="1">
    <source>
        <dbReference type="EMBL" id="RIB07364.1"/>
    </source>
</evidence>
<name>A0A397UB33_9GLOM</name>
<dbReference type="Proteomes" id="UP000266673">
    <property type="component" value="Unassembled WGS sequence"/>
</dbReference>
<proteinExistence type="predicted"/>
<organism evidence="1 2">
    <name type="scientific">Gigaspora rosea</name>
    <dbReference type="NCBI Taxonomy" id="44941"/>
    <lineage>
        <taxon>Eukaryota</taxon>
        <taxon>Fungi</taxon>
        <taxon>Fungi incertae sedis</taxon>
        <taxon>Mucoromycota</taxon>
        <taxon>Glomeromycotina</taxon>
        <taxon>Glomeromycetes</taxon>
        <taxon>Diversisporales</taxon>
        <taxon>Gigasporaceae</taxon>
        <taxon>Gigaspora</taxon>
    </lineage>
</organism>
<reference evidence="1 2" key="1">
    <citation type="submission" date="2018-06" db="EMBL/GenBank/DDBJ databases">
        <title>Comparative genomics reveals the genomic features of Rhizophagus irregularis, R. cerebriforme, R. diaphanum and Gigaspora rosea, and their symbiotic lifestyle signature.</title>
        <authorList>
            <person name="Morin E."/>
            <person name="San Clemente H."/>
            <person name="Chen E.C.H."/>
            <person name="De La Providencia I."/>
            <person name="Hainaut M."/>
            <person name="Kuo A."/>
            <person name="Kohler A."/>
            <person name="Murat C."/>
            <person name="Tang N."/>
            <person name="Roy S."/>
            <person name="Loubradou J."/>
            <person name="Henrissat B."/>
            <person name="Grigoriev I.V."/>
            <person name="Corradi N."/>
            <person name="Roux C."/>
            <person name="Martin F.M."/>
        </authorList>
    </citation>
    <scope>NUCLEOTIDE SEQUENCE [LARGE SCALE GENOMIC DNA]</scope>
    <source>
        <strain evidence="1 2">DAOM 194757</strain>
    </source>
</reference>
<dbReference type="EMBL" id="QKWP01001668">
    <property type="protein sequence ID" value="RIB07364.1"/>
    <property type="molecule type" value="Genomic_DNA"/>
</dbReference>